<protein>
    <submittedName>
        <fullName evidence="6">FtsH-interacting integral membrane protein</fullName>
    </submittedName>
</protein>
<evidence type="ECO:0000256" key="5">
    <source>
        <dbReference type="SAM" id="Phobius"/>
    </source>
</evidence>
<evidence type="ECO:0000256" key="1">
    <source>
        <dbReference type="ARBA" id="ARBA00004141"/>
    </source>
</evidence>
<dbReference type="Pfam" id="PF01027">
    <property type="entry name" value="Bax1-I"/>
    <property type="match status" value="1"/>
</dbReference>
<name>A0A086CID4_9CHRO</name>
<proteinExistence type="predicted"/>
<feature type="transmembrane region" description="Helical" evidence="5">
    <location>
        <begin position="213"/>
        <end position="236"/>
    </location>
</feature>
<organism evidence="6 7">
    <name type="scientific">Candidatus Atelocyanobacterium thalassa isolate SIO64986</name>
    <dbReference type="NCBI Taxonomy" id="1527444"/>
    <lineage>
        <taxon>Bacteria</taxon>
        <taxon>Bacillati</taxon>
        <taxon>Cyanobacteriota</taxon>
        <taxon>Cyanophyceae</taxon>
        <taxon>Oscillatoriophycideae</taxon>
        <taxon>Chroococcales</taxon>
        <taxon>Aphanothecaceae</taxon>
        <taxon>Candidatus Atelocyanobacterium</taxon>
        <taxon>Candidatus Atelocyanobacterium thalassae</taxon>
    </lineage>
</organism>
<sequence length="244" mass="26473">MSNTSNFRKAINESRKNELIGPNVIANALPIVGGGLILTALGTYGGLRIINFYPEIFYSTFVIAIILELGFFFIVNRVIEKNSEDIALPLLSLYSLLSGYTLSGIVYIALGTQGVGVQGIAISAFGCGATFIIARSIGSNLSDQDGIALTKTVRLGVIALLTVIIGQFIFSIFGFYTPSWLEIVFSGLGVFLFVGAAVVDFYVLPRSYNDGQYLAAALSMYLTYINLFIFILRLIISLNDNDKN</sequence>
<evidence type="ECO:0000256" key="2">
    <source>
        <dbReference type="ARBA" id="ARBA00022692"/>
    </source>
</evidence>
<evidence type="ECO:0000256" key="4">
    <source>
        <dbReference type="ARBA" id="ARBA00023136"/>
    </source>
</evidence>
<comment type="caution">
    <text evidence="6">The sequence shown here is derived from an EMBL/GenBank/DDBJ whole genome shotgun (WGS) entry which is preliminary data.</text>
</comment>
<feature type="transmembrane region" description="Helical" evidence="5">
    <location>
        <begin position="115"/>
        <end position="134"/>
    </location>
</feature>
<feature type="transmembrane region" description="Helical" evidence="5">
    <location>
        <begin position="87"/>
        <end position="109"/>
    </location>
</feature>
<feature type="transmembrane region" description="Helical" evidence="5">
    <location>
        <begin position="155"/>
        <end position="177"/>
    </location>
</feature>
<dbReference type="SUPFAM" id="SSF103473">
    <property type="entry name" value="MFS general substrate transporter"/>
    <property type="match status" value="1"/>
</dbReference>
<feature type="transmembrane region" description="Helical" evidence="5">
    <location>
        <begin position="20"/>
        <end position="44"/>
    </location>
</feature>
<dbReference type="GO" id="GO:0016020">
    <property type="term" value="C:membrane"/>
    <property type="evidence" value="ECO:0007669"/>
    <property type="project" value="UniProtKB-SubCell"/>
</dbReference>
<keyword evidence="4 5" id="KW-0472">Membrane</keyword>
<evidence type="ECO:0000313" key="6">
    <source>
        <dbReference type="EMBL" id="KFF41948.1"/>
    </source>
</evidence>
<feature type="transmembrane region" description="Helical" evidence="5">
    <location>
        <begin position="56"/>
        <end position="75"/>
    </location>
</feature>
<dbReference type="AlphaFoldDB" id="A0A086CID4"/>
<comment type="subcellular location">
    <subcellularLocation>
        <location evidence="1">Membrane</location>
        <topology evidence="1">Multi-pass membrane protein</topology>
    </subcellularLocation>
</comment>
<reference evidence="6 7" key="1">
    <citation type="submission" date="2014-08" db="EMBL/GenBank/DDBJ databases">
        <title>Comparative genomics reveals surprising divergence of two closely related strains of uncultivated UCYN-A cyanobacteria.</title>
        <authorList>
            <person name="Bombar D."/>
            <person name="Heller P."/>
            <person name="Sanchez-Baracaldo P."/>
            <person name="Carter B.J."/>
            <person name="Zert J.P."/>
        </authorList>
    </citation>
    <scope>NUCLEOTIDE SEQUENCE [LARGE SCALE GENOMIC DNA]</scope>
</reference>
<evidence type="ECO:0000313" key="7">
    <source>
        <dbReference type="Proteomes" id="UP000028922"/>
    </source>
</evidence>
<evidence type="ECO:0000256" key="3">
    <source>
        <dbReference type="ARBA" id="ARBA00022989"/>
    </source>
</evidence>
<dbReference type="InterPro" id="IPR006214">
    <property type="entry name" value="Bax_inhibitor_1-related"/>
</dbReference>
<keyword evidence="2 5" id="KW-0812">Transmembrane</keyword>
<accession>A0A086CID4</accession>
<feature type="transmembrane region" description="Helical" evidence="5">
    <location>
        <begin position="183"/>
        <end position="204"/>
    </location>
</feature>
<dbReference type="InterPro" id="IPR036259">
    <property type="entry name" value="MFS_trans_sf"/>
</dbReference>
<dbReference type="STRING" id="1527444.ucyna2_00004"/>
<keyword evidence="3 5" id="KW-1133">Transmembrane helix</keyword>
<dbReference type="eggNOG" id="COG0670">
    <property type="taxonomic scope" value="Bacteria"/>
</dbReference>
<dbReference type="PATRIC" id="fig|1527444.3.peg.4"/>
<gene>
    <name evidence="6" type="ORF">ucyna2_00004</name>
</gene>
<dbReference type="EMBL" id="JPSP01000001">
    <property type="protein sequence ID" value="KFF41948.1"/>
    <property type="molecule type" value="Genomic_DNA"/>
</dbReference>
<dbReference type="Proteomes" id="UP000028922">
    <property type="component" value="Unassembled WGS sequence"/>
</dbReference>